<dbReference type="InterPro" id="IPR002110">
    <property type="entry name" value="Ankyrin_rpt"/>
</dbReference>
<dbReference type="PANTHER" id="PTHR23206:SF8">
    <property type="entry name" value="ANKYRIN REPEAT AND KH DOMAIN-CONTAINING 1"/>
    <property type="match status" value="1"/>
</dbReference>
<dbReference type="PROSITE" id="PS50088">
    <property type="entry name" value="ANK_REPEAT"/>
    <property type="match status" value="15"/>
</dbReference>
<feature type="compositionally biased region" description="Polar residues" evidence="5">
    <location>
        <begin position="1175"/>
        <end position="1189"/>
    </location>
</feature>
<dbReference type="Pfam" id="PF12796">
    <property type="entry name" value="Ank_2"/>
    <property type="match status" value="6"/>
</dbReference>
<dbReference type="SMART" id="SM00248">
    <property type="entry name" value="ANK"/>
    <property type="match status" value="17"/>
</dbReference>
<dbReference type="InterPro" id="IPR001660">
    <property type="entry name" value="SAM"/>
</dbReference>
<feature type="region of interest" description="Disordered" evidence="5">
    <location>
        <begin position="1042"/>
        <end position="1080"/>
    </location>
</feature>
<feature type="compositionally biased region" description="Low complexity" evidence="5">
    <location>
        <begin position="1348"/>
        <end position="1366"/>
    </location>
</feature>
<dbReference type="InterPro" id="IPR004088">
    <property type="entry name" value="KH_dom_type_1"/>
</dbReference>
<dbReference type="SUPFAM" id="SSF48403">
    <property type="entry name" value="Ankyrin repeat"/>
    <property type="match status" value="2"/>
</dbReference>
<dbReference type="InterPro" id="IPR013761">
    <property type="entry name" value="SAM/pointed_sf"/>
</dbReference>
<feature type="region of interest" description="Disordered" evidence="5">
    <location>
        <begin position="1235"/>
        <end position="1386"/>
    </location>
</feature>
<feature type="compositionally biased region" description="Polar residues" evidence="5">
    <location>
        <begin position="684"/>
        <end position="698"/>
    </location>
</feature>
<feature type="region of interest" description="Disordered" evidence="5">
    <location>
        <begin position="1166"/>
        <end position="1189"/>
    </location>
</feature>
<feature type="region of interest" description="Disordered" evidence="5">
    <location>
        <begin position="848"/>
        <end position="882"/>
    </location>
</feature>
<dbReference type="PROSITE" id="PS50105">
    <property type="entry name" value="SAM_DOMAIN"/>
    <property type="match status" value="1"/>
</dbReference>
<feature type="compositionally biased region" description="Basic and acidic residues" evidence="5">
    <location>
        <begin position="1062"/>
        <end position="1078"/>
    </location>
</feature>
<dbReference type="Gene3D" id="1.10.150.50">
    <property type="entry name" value="Transcription Factor, Ets-1"/>
    <property type="match status" value="1"/>
</dbReference>
<gene>
    <name evidence="6" type="ORF">PACLA_8A054246</name>
</gene>
<evidence type="ECO:0000256" key="4">
    <source>
        <dbReference type="ARBA" id="ARBA00023054"/>
    </source>
</evidence>
<feature type="region of interest" description="Disordered" evidence="5">
    <location>
        <begin position="987"/>
        <end position="1007"/>
    </location>
</feature>
<dbReference type="InterPro" id="IPR036770">
    <property type="entry name" value="Ankyrin_rpt-contain_sf"/>
</dbReference>
<dbReference type="SUPFAM" id="SSF54791">
    <property type="entry name" value="Eukaryotic type KH-domain (KH-domain type I)"/>
    <property type="match status" value="1"/>
</dbReference>
<keyword evidence="2" id="KW-0677">Repeat</keyword>
<dbReference type="OrthoDB" id="20872at2759"/>
<dbReference type="InterPro" id="IPR051631">
    <property type="entry name" value="Ankyrin-KH/SAM_domain"/>
</dbReference>
<dbReference type="Gene3D" id="1.25.40.20">
    <property type="entry name" value="Ankyrin repeat-containing domain"/>
    <property type="match status" value="5"/>
</dbReference>
<reference evidence="6" key="1">
    <citation type="submission" date="2020-04" db="EMBL/GenBank/DDBJ databases">
        <authorList>
            <person name="Alioto T."/>
            <person name="Alioto T."/>
            <person name="Gomez Garrido J."/>
        </authorList>
    </citation>
    <scope>NUCLEOTIDE SEQUENCE</scope>
    <source>
        <strain evidence="6">A484AB</strain>
    </source>
</reference>
<feature type="compositionally biased region" description="Basic residues" evidence="5">
    <location>
        <begin position="662"/>
        <end position="679"/>
    </location>
</feature>
<feature type="compositionally biased region" description="Basic and acidic residues" evidence="5">
    <location>
        <begin position="752"/>
        <end position="768"/>
    </location>
</feature>
<feature type="compositionally biased region" description="Polar residues" evidence="5">
    <location>
        <begin position="863"/>
        <end position="880"/>
    </location>
</feature>
<dbReference type="SUPFAM" id="SSF47769">
    <property type="entry name" value="SAM/Pointed domain"/>
    <property type="match status" value="1"/>
</dbReference>
<feature type="region of interest" description="Disordered" evidence="5">
    <location>
        <begin position="1403"/>
        <end position="1464"/>
    </location>
</feature>
<evidence type="ECO:0000256" key="5">
    <source>
        <dbReference type="SAM" id="MobiDB-lite"/>
    </source>
</evidence>
<feature type="compositionally biased region" description="Basic and acidic residues" evidence="5">
    <location>
        <begin position="1281"/>
        <end position="1290"/>
    </location>
</feature>
<evidence type="ECO:0000256" key="1">
    <source>
        <dbReference type="ARBA" id="ARBA00007662"/>
    </source>
</evidence>
<keyword evidence="4" id="KW-0175">Coiled coil</keyword>
<dbReference type="CDD" id="cd09487">
    <property type="entry name" value="SAM_superfamily"/>
    <property type="match status" value="1"/>
</dbReference>
<evidence type="ECO:0000256" key="3">
    <source>
        <dbReference type="ARBA" id="ARBA00023043"/>
    </source>
</evidence>
<feature type="region of interest" description="Disordered" evidence="5">
    <location>
        <begin position="655"/>
        <end position="720"/>
    </location>
</feature>
<organism evidence="6 7">
    <name type="scientific">Paramuricea clavata</name>
    <name type="common">Red gorgonian</name>
    <name type="synonym">Violescent sea-whip</name>
    <dbReference type="NCBI Taxonomy" id="317549"/>
    <lineage>
        <taxon>Eukaryota</taxon>
        <taxon>Metazoa</taxon>
        <taxon>Cnidaria</taxon>
        <taxon>Anthozoa</taxon>
        <taxon>Octocorallia</taxon>
        <taxon>Malacalcyonacea</taxon>
        <taxon>Plexauridae</taxon>
        <taxon>Paramuricea</taxon>
    </lineage>
</organism>
<dbReference type="Pfam" id="PF00013">
    <property type="entry name" value="KH_1"/>
    <property type="match status" value="1"/>
</dbReference>
<feature type="region of interest" description="Disordered" evidence="5">
    <location>
        <begin position="739"/>
        <end position="829"/>
    </location>
</feature>
<sequence>MPRTLMDRRPNCGVNGDTDLNTEMENIARETDVSLDEMMSLACRQGKLDIVELLLESGAHVDYRNKAGNTPLLEACSQGHKDVAEYLLDHDANINAATDTTSDSALTWACTLGNESIVELLLSRKSDVEHRTKDGCTALMFAALAGHVKVATMLLDCKANINVESDSNKDSPLTFACWKGHVDVVKLLLERNANIEHRTKEGFTPLMFSALGGHTDVAKELLKRQAKVNEPSGSNNDIPLTSACWKGHHEVVKLLLEYKSNIEHRTKDGCTPLMLAAREGHLIVAQLILDSGALVNVPSGSENNIPLTLACWKGHTDVVELLLNHNSDKEHRNKAGCTPLMLAAREGHLATTKLLLGLGAEVNTPSGSNDDTPLTLACWKGHDEVVELLLDHESHVDHQTKTGCTPLMEATREGHEKVVSLLLENGADVELPDNYGQSPLFMACWKGHRDVAELLLRYNANRECRTKTGITPLFQACRENHVSVVELLLDQGASVTASFPNSRENPMTLAAEKGYVELMDVLLSRGGNVDCRTKKGCSPFFLACKEGHLEIARSLYENSADIEICDQRNISPLVAAFKNGHQKIVEWILLIAKHVPSDEQCQKCITAPWEEKDNERDLLYLRTMCYEMIKKAKKVKEQAALENAKSFLQELEEDKVREENKKKKQAAKRRDKRKKKKKQKEGEQTNMANSEPQPSENRTNIEDDTTCSEEETSRTVSSYRVQTRHGGWNYETEMKNRKNVNTCRTMTVGQAQDEKGNTNSTEERRDDQPQAMFDACDQQDNSSPKKREPREKTNQEVENNMRNKSHGKRISTSRPLDPNHGPGNDAPVSGVIRGECYVLENGVTDERFEPHAKDKVRPRDEVASSNDLSRGNIVKSSGHNDTIVKDGWKPTAQRAKQVSSDYLQCWKEVTRNSSSKTMVIQLTAPNSLCGRVIGRGGTKINGITEESGAQITIGKPDPKNPNDRVITIKGTVKCVQKAKQLVSNALNSPSSLTQTQTPNLSSFSSSSHVHSQSTSSVAPIRGNFVAIPRSPTEWPTVVQAHSGPAKVQQPLKTADHNSVSDQRSENMSRETRETRAHSAPDLQCSTEAKSDQAGPGVWSVNTKTNSPPASCSTTSTTVTPVVPAALYNPTTVSSATKARTKSYATTQDGSRLSYCEVATGIESISSKNEDDVQISKATSSASPASNWNQLSGATEEVDNVFTDDGNIEQTTNTVQTDISECVAVKDHFLASNPWKGDVKEVDSGIQSSPSSSANVSPQTRHSMNMLPQSSSLFSGSSWSTRESKEFDKTRSVSWSGQDFGESEDHDTRNEFQSSQPDINTLPSHSIWSPVQPGGIAADTDAVESTGWENSNSASSSRSSSRLELSSIMENEKNASSSSFQRTASPDVVDTCDVKELNDEYPGSWISTRGAHSAPSSPSLIRRDQRMKHTRPVTAQSNSYDDMSDRLWSSRRSSDDPPDFGSLWNTNITQAQSSSSISSPKLGSFKQYHDTSGVNKWSDPMLETSPFSHDVMRLLEQLSLTKYKQTFEENYVTMDKLMNMTDTDLQKIGVPKGPRLKIMHALQGCNGITNGPVSHKAMNERVVSSNVPPPDMLGHVPGSGTLLNHMQMDQNVRVPTHTPFNQVLAPNSQVLQKQHADANVNPVLLPYLNNTHHSLLSLDPNLAGPPPHPHLEQHMNGLHPQQQFVMPPVPGDQYDPQSSYMTSGVPYQQQMYYPRPPGPYYYYP</sequence>
<dbReference type="PANTHER" id="PTHR23206">
    <property type="entry name" value="MASK PROTEIN"/>
    <property type="match status" value="1"/>
</dbReference>
<comment type="similarity">
    <text evidence="1">Belongs to the BicC family.</text>
</comment>
<feature type="compositionally biased region" description="Low complexity" evidence="5">
    <location>
        <begin position="1269"/>
        <end position="1279"/>
    </location>
</feature>
<evidence type="ECO:0000313" key="7">
    <source>
        <dbReference type="Proteomes" id="UP001152795"/>
    </source>
</evidence>
<protein>
    <submittedName>
        <fullName evidence="6">Ankyrin repeat domain-containing 17</fullName>
    </submittedName>
</protein>
<feature type="compositionally biased region" description="Polar residues" evidence="5">
    <location>
        <begin position="1253"/>
        <end position="1268"/>
    </location>
</feature>
<name>A0A6S7GP26_PARCT</name>
<dbReference type="EMBL" id="CACRXK020002252">
    <property type="protein sequence ID" value="CAB3993395.1"/>
    <property type="molecule type" value="Genomic_DNA"/>
</dbReference>
<dbReference type="PROSITE" id="PS50297">
    <property type="entry name" value="ANK_REP_REGION"/>
    <property type="match status" value="14"/>
</dbReference>
<dbReference type="Pfam" id="PF13637">
    <property type="entry name" value="Ank_4"/>
    <property type="match status" value="1"/>
</dbReference>
<dbReference type="SMART" id="SM00322">
    <property type="entry name" value="KH"/>
    <property type="match status" value="1"/>
</dbReference>
<dbReference type="Pfam" id="PF00536">
    <property type="entry name" value="SAM_1"/>
    <property type="match status" value="1"/>
</dbReference>
<keyword evidence="7" id="KW-1185">Reference proteome</keyword>
<dbReference type="InterPro" id="IPR004087">
    <property type="entry name" value="KH_dom"/>
</dbReference>
<dbReference type="Pfam" id="PF00023">
    <property type="entry name" value="Ank"/>
    <property type="match status" value="1"/>
</dbReference>
<proteinExistence type="inferred from homology"/>
<comment type="caution">
    <text evidence="6">The sequence shown here is derived from an EMBL/GenBank/DDBJ whole genome shotgun (WGS) entry which is preliminary data.</text>
</comment>
<feature type="compositionally biased region" description="Basic and acidic residues" evidence="5">
    <location>
        <begin position="848"/>
        <end position="862"/>
    </location>
</feature>
<keyword evidence="3" id="KW-0040">ANK repeat</keyword>
<dbReference type="SMART" id="SM00454">
    <property type="entry name" value="SAM"/>
    <property type="match status" value="1"/>
</dbReference>
<feature type="compositionally biased region" description="Basic and acidic residues" evidence="5">
    <location>
        <begin position="783"/>
        <end position="801"/>
    </location>
</feature>
<feature type="compositionally biased region" description="Polar residues" evidence="5">
    <location>
        <begin position="987"/>
        <end position="1000"/>
    </location>
</feature>
<accession>A0A6S7GP26</accession>
<feature type="compositionally biased region" description="Polar residues" evidence="5">
    <location>
        <begin position="739"/>
        <end position="750"/>
    </location>
</feature>
<dbReference type="PRINTS" id="PR01415">
    <property type="entry name" value="ANKYRIN"/>
</dbReference>
<dbReference type="GO" id="GO:0003723">
    <property type="term" value="F:RNA binding"/>
    <property type="evidence" value="ECO:0007669"/>
    <property type="project" value="UniProtKB-UniRule"/>
</dbReference>
<feature type="compositionally biased region" description="Polar residues" evidence="5">
    <location>
        <begin position="1310"/>
        <end position="1328"/>
    </location>
</feature>
<evidence type="ECO:0000256" key="2">
    <source>
        <dbReference type="ARBA" id="ARBA00022737"/>
    </source>
</evidence>
<feature type="compositionally biased region" description="Polar residues" evidence="5">
    <location>
        <begin position="1373"/>
        <end position="1383"/>
    </location>
</feature>
<dbReference type="Gene3D" id="3.30.1370.10">
    <property type="entry name" value="K Homology domain, type 1"/>
    <property type="match status" value="1"/>
</dbReference>
<dbReference type="Proteomes" id="UP001152795">
    <property type="component" value="Unassembled WGS sequence"/>
</dbReference>
<evidence type="ECO:0000313" key="6">
    <source>
        <dbReference type="EMBL" id="CAB3993395.1"/>
    </source>
</evidence>
<dbReference type="PROSITE" id="PS50084">
    <property type="entry name" value="KH_TYPE_1"/>
    <property type="match status" value="1"/>
</dbReference>
<dbReference type="InterPro" id="IPR036612">
    <property type="entry name" value="KH_dom_type_1_sf"/>
</dbReference>